<evidence type="ECO:0000313" key="4">
    <source>
        <dbReference type="EMBL" id="PLW41267.1"/>
    </source>
</evidence>
<dbReference type="EMBL" id="PGCJ01000171">
    <property type="protein sequence ID" value="PLW41267.1"/>
    <property type="molecule type" value="Genomic_DNA"/>
</dbReference>
<gene>
    <name evidence="4" type="ORF">PCANC_06810</name>
    <name evidence="2" type="ORF">PCANC_08018</name>
    <name evidence="3" type="ORF">PCASD_06671</name>
</gene>
<evidence type="ECO:0000313" key="2">
    <source>
        <dbReference type="EMBL" id="PLW17518.1"/>
    </source>
</evidence>
<accession>A0A2N5UGT3</accession>
<feature type="compositionally biased region" description="Polar residues" evidence="1">
    <location>
        <begin position="91"/>
        <end position="101"/>
    </location>
</feature>
<comment type="caution">
    <text evidence="3">The sequence shown here is derived from an EMBL/GenBank/DDBJ whole genome shotgun (WGS) entry which is preliminary data.</text>
</comment>
<proteinExistence type="predicted"/>
<reference evidence="5 6" key="1">
    <citation type="submission" date="2017-11" db="EMBL/GenBank/DDBJ databases">
        <title>De novo assembly and phasing of dikaryotic genomes from two isolates of Puccinia coronata f. sp. avenae, the causal agent of oat crown rust.</title>
        <authorList>
            <person name="Miller M.E."/>
            <person name="Zhang Y."/>
            <person name="Omidvar V."/>
            <person name="Sperschneider J."/>
            <person name="Schwessinger B."/>
            <person name="Raley C."/>
            <person name="Palmer J.M."/>
            <person name="Garnica D."/>
            <person name="Upadhyaya N."/>
            <person name="Rathjen J."/>
            <person name="Taylor J.M."/>
            <person name="Park R.F."/>
            <person name="Dodds P.N."/>
            <person name="Hirsch C.D."/>
            <person name="Kianian S.F."/>
            <person name="Figueroa M."/>
        </authorList>
    </citation>
    <scope>NUCLEOTIDE SEQUENCE [LARGE SCALE GENOMIC DNA]</scope>
    <source>
        <strain evidence="2">12NC29</strain>
        <strain evidence="3">12SD80</strain>
    </source>
</reference>
<evidence type="ECO:0000313" key="6">
    <source>
        <dbReference type="Proteomes" id="UP000235392"/>
    </source>
</evidence>
<keyword evidence="5" id="KW-1185">Reference proteome</keyword>
<name>A0A2N5UGT3_9BASI</name>
<dbReference type="Proteomes" id="UP000235388">
    <property type="component" value="Unassembled WGS sequence"/>
</dbReference>
<evidence type="ECO:0000313" key="3">
    <source>
        <dbReference type="EMBL" id="PLW36962.1"/>
    </source>
</evidence>
<feature type="region of interest" description="Disordered" evidence="1">
    <location>
        <begin position="44"/>
        <end position="65"/>
    </location>
</feature>
<evidence type="ECO:0000313" key="5">
    <source>
        <dbReference type="Proteomes" id="UP000235388"/>
    </source>
</evidence>
<dbReference type="Proteomes" id="UP000235392">
    <property type="component" value="Unassembled WGS sequence"/>
</dbReference>
<protein>
    <submittedName>
        <fullName evidence="3">Uncharacterized protein</fullName>
    </submittedName>
</protein>
<feature type="region of interest" description="Disordered" evidence="1">
    <location>
        <begin position="88"/>
        <end position="110"/>
    </location>
</feature>
<dbReference type="AlphaFoldDB" id="A0A2N5UGT3"/>
<dbReference type="EMBL" id="PGCI01000151">
    <property type="protein sequence ID" value="PLW36962.1"/>
    <property type="molecule type" value="Genomic_DNA"/>
</dbReference>
<evidence type="ECO:0000256" key="1">
    <source>
        <dbReference type="SAM" id="MobiDB-lite"/>
    </source>
</evidence>
<feature type="compositionally biased region" description="Basic and acidic residues" evidence="1">
    <location>
        <begin position="15"/>
        <end position="26"/>
    </location>
</feature>
<organism evidence="3 6">
    <name type="scientific">Puccinia coronata f. sp. avenae</name>
    <dbReference type="NCBI Taxonomy" id="200324"/>
    <lineage>
        <taxon>Eukaryota</taxon>
        <taxon>Fungi</taxon>
        <taxon>Dikarya</taxon>
        <taxon>Basidiomycota</taxon>
        <taxon>Pucciniomycotina</taxon>
        <taxon>Pucciniomycetes</taxon>
        <taxon>Pucciniales</taxon>
        <taxon>Pucciniaceae</taxon>
        <taxon>Puccinia</taxon>
    </lineage>
</organism>
<sequence length="110" mass="12097">MKSSSSTTSSSTLNNEKKTPALEPNKIDTMIRARQINHQSKISTIQRKLPSSQPDSTINSSTVSCRKTLSKPRSFNNTIAPVNRRTHLKGSLSNGNQNELQGKNAYIIPS</sequence>
<feature type="region of interest" description="Disordered" evidence="1">
    <location>
        <begin position="1"/>
        <end position="26"/>
    </location>
</feature>
<feature type="compositionally biased region" description="Low complexity" evidence="1">
    <location>
        <begin position="1"/>
        <end position="12"/>
    </location>
</feature>
<dbReference type="EMBL" id="PGCJ01000848">
    <property type="protein sequence ID" value="PLW17518.1"/>
    <property type="molecule type" value="Genomic_DNA"/>
</dbReference>